<evidence type="ECO:0000256" key="1">
    <source>
        <dbReference type="SAM" id="SignalP"/>
    </source>
</evidence>
<proteinExistence type="predicted"/>
<accession>A0AAN5QJ70</accession>
<keyword evidence="1" id="KW-0732">Signal</keyword>
<name>A0AAN5QJ70_CITFR</name>
<dbReference type="AlphaFoldDB" id="A0AAN5QJ70"/>
<feature type="chain" id="PRO_5042979569" evidence="1">
    <location>
        <begin position="21"/>
        <end position="197"/>
    </location>
</feature>
<organism evidence="2 3">
    <name type="scientific">Citrobacter freundii</name>
    <dbReference type="NCBI Taxonomy" id="546"/>
    <lineage>
        <taxon>Bacteria</taxon>
        <taxon>Pseudomonadati</taxon>
        <taxon>Pseudomonadota</taxon>
        <taxon>Gammaproteobacteria</taxon>
        <taxon>Enterobacterales</taxon>
        <taxon>Enterobacteriaceae</taxon>
        <taxon>Citrobacter</taxon>
        <taxon>Citrobacter freundii complex</taxon>
    </lineage>
</organism>
<dbReference type="Proteomes" id="UP001279522">
    <property type="component" value="Unassembled WGS sequence"/>
</dbReference>
<evidence type="ECO:0000313" key="2">
    <source>
        <dbReference type="EMBL" id="ELV3681626.1"/>
    </source>
</evidence>
<dbReference type="EMBL" id="ABOSXX010000027">
    <property type="protein sequence ID" value="ELV3681626.1"/>
    <property type="molecule type" value="Genomic_DNA"/>
</dbReference>
<sequence length="197" mass="22090">MKCKSIFCLCILAIASFSSSAEVLKRRQTQPELTCLNGPAKIKDESEFNLLFGDYTEEDGNLEIISRKPLKIHVYSEVFANESTEVKDLLAKKALISNTYRAFAFSDADKVTVTSSVNEISITNGVKNVTQLKSPIYTLSKTRDQALSDLRKFTSAKSFNDLFDKAQTCQMSSVFKQFLYDDQGGVGISKFYKQVKK</sequence>
<reference evidence="2" key="1">
    <citation type="submission" date="2023-05" db="EMBL/GenBank/DDBJ databases">
        <authorList>
            <consortium name="Clinical and Environmental Microbiology Branch: Whole genome sequencing antimicrobial resistance pathogens in the healthcare setting"/>
        </authorList>
    </citation>
    <scope>NUCLEOTIDE SEQUENCE</scope>
    <source>
        <strain evidence="2">2023GN-00287</strain>
    </source>
</reference>
<dbReference type="RefSeq" id="WP_048998565.1">
    <property type="nucleotide sequence ID" value="NZ_CAYALR010000012.1"/>
</dbReference>
<evidence type="ECO:0000313" key="3">
    <source>
        <dbReference type="Proteomes" id="UP001279522"/>
    </source>
</evidence>
<comment type="caution">
    <text evidence="2">The sequence shown here is derived from an EMBL/GenBank/DDBJ whole genome shotgun (WGS) entry which is preliminary data.</text>
</comment>
<gene>
    <name evidence="2" type="ORF">SGX49_004110</name>
</gene>
<feature type="signal peptide" evidence="1">
    <location>
        <begin position="1"/>
        <end position="20"/>
    </location>
</feature>
<protein>
    <submittedName>
        <fullName evidence="2">Uncharacterized protein</fullName>
    </submittedName>
</protein>